<reference evidence="1" key="1">
    <citation type="submission" date="2019-07" db="EMBL/GenBank/DDBJ databases">
        <title>Genomic Encyclopedia of Type Strains, Phase IV (KMG-IV): sequencing the most valuable type-strain genomes for metagenomic binning, comparative biology and taxonomic classification.</title>
        <authorList>
            <person name="Goeker M."/>
        </authorList>
    </citation>
    <scope>NUCLEOTIDE SEQUENCE</scope>
    <source>
        <strain evidence="1">DSM 44596</strain>
    </source>
</reference>
<proteinExistence type="predicted"/>
<sequence length="86" mass="9338">MSLREFSNFLIERIDAAAAVYGSGRPIPEAEARERLAAEFIVPDDGYLAFIGRWGGCYVGVSVHAWDQSSLLGTTTCLELTAPCAR</sequence>
<gene>
    <name evidence="1" type="ORF">FNL38_103245</name>
</gene>
<organism evidence="1">
    <name type="scientific">Nocardia globerula</name>
    <dbReference type="NCBI Taxonomy" id="1818"/>
    <lineage>
        <taxon>Bacteria</taxon>
        <taxon>Bacillati</taxon>
        <taxon>Actinomycetota</taxon>
        <taxon>Actinomycetes</taxon>
        <taxon>Mycobacteriales</taxon>
        <taxon>Nocardiaceae</taxon>
        <taxon>Nocardia</taxon>
    </lineage>
</organism>
<protein>
    <recommendedName>
        <fullName evidence="2">SUKH superfamily protein</fullName>
    </recommendedName>
</protein>
<evidence type="ECO:0000313" key="1">
    <source>
        <dbReference type="EMBL" id="TYQ04894.1"/>
    </source>
</evidence>
<accession>A0A652YQR6</accession>
<dbReference type="EMBL" id="VNIQ01000003">
    <property type="protein sequence ID" value="TYQ04894.1"/>
    <property type="molecule type" value="Genomic_DNA"/>
</dbReference>
<comment type="caution">
    <text evidence="1">The sequence shown here is derived from an EMBL/GenBank/DDBJ whole genome shotgun (WGS) entry which is preliminary data.</text>
</comment>
<dbReference type="AlphaFoldDB" id="A0A652YQR6"/>
<name>A0A652YQR6_NOCGL</name>
<evidence type="ECO:0008006" key="2">
    <source>
        <dbReference type="Google" id="ProtNLM"/>
    </source>
</evidence>